<dbReference type="Gene3D" id="1.20.120.1090">
    <property type="match status" value="1"/>
</dbReference>
<comment type="caution">
    <text evidence="2">The sequence shown here is derived from an EMBL/GenBank/DDBJ whole genome shotgun (WGS) entry which is preliminary data.</text>
</comment>
<reference evidence="2" key="1">
    <citation type="submission" date="2021-02" db="EMBL/GenBank/DDBJ databases">
        <title>Thiocyanate and organic carbon inputs drive convergent selection for specific autotrophic Afipia and Thiobacillus strains within complex microbiomes.</title>
        <authorList>
            <person name="Huddy R.J."/>
            <person name="Sachdeva R."/>
            <person name="Kadzinga F."/>
            <person name="Kantor R.S."/>
            <person name="Harrison S.T.L."/>
            <person name="Banfield J.F."/>
        </authorList>
    </citation>
    <scope>NUCLEOTIDE SEQUENCE</scope>
    <source>
        <strain evidence="2">SCN18_13_7_16_R3_B_64_19</strain>
    </source>
</reference>
<evidence type="ECO:0000313" key="3">
    <source>
        <dbReference type="Proteomes" id="UP000664800"/>
    </source>
</evidence>
<gene>
    <name evidence="2" type="ORF">J0I24_14725</name>
</gene>
<dbReference type="Proteomes" id="UP000664800">
    <property type="component" value="Unassembled WGS sequence"/>
</dbReference>
<organism evidence="2 3">
    <name type="scientific">Thiomonas arsenitoxydans (strain DSM 22701 / CIP 110005 / 3As)</name>
    <dbReference type="NCBI Taxonomy" id="426114"/>
    <lineage>
        <taxon>Bacteria</taxon>
        <taxon>Pseudomonadati</taxon>
        <taxon>Pseudomonadota</taxon>
        <taxon>Betaproteobacteria</taxon>
        <taxon>Burkholderiales</taxon>
        <taxon>Thiomonas</taxon>
    </lineage>
</organism>
<proteinExistence type="predicted"/>
<evidence type="ECO:0000259" key="1">
    <source>
        <dbReference type="Pfam" id="PF12713"/>
    </source>
</evidence>
<dbReference type="RefSeq" id="WP_276732401.1">
    <property type="nucleotide sequence ID" value="NZ_JAFKMR010000033.1"/>
</dbReference>
<feature type="domain" description="DUF3806" evidence="1">
    <location>
        <begin position="40"/>
        <end position="124"/>
    </location>
</feature>
<protein>
    <submittedName>
        <fullName evidence="2">DUF3806 domain-containing protein</fullName>
    </submittedName>
</protein>
<dbReference type="InterPro" id="IPR024266">
    <property type="entry name" value="DUF3806"/>
</dbReference>
<name>A0A8I1SYJ0_THIA3</name>
<accession>A0A8I1SYJ0</accession>
<dbReference type="AlphaFoldDB" id="A0A8I1SYJ0"/>
<evidence type="ECO:0000313" key="2">
    <source>
        <dbReference type="EMBL" id="MBN8745536.1"/>
    </source>
</evidence>
<sequence length="138" mass="15009">MRLFHLEPSDTQQLAQWLQQADALVLAQGGSDVLSGTLQDLPILQNLIAQHLAAPTPEQLHAVSAALGRVLLHEQAGSEWAIVQGVHQRGYAIRRMGTLHWVSPEGALRSHLHGGARLDLRQLFASLCERLNPPALAA</sequence>
<dbReference type="EMBL" id="JAFKMR010000033">
    <property type="protein sequence ID" value="MBN8745536.1"/>
    <property type="molecule type" value="Genomic_DNA"/>
</dbReference>
<dbReference type="Pfam" id="PF12713">
    <property type="entry name" value="DUF3806"/>
    <property type="match status" value="1"/>
</dbReference>